<keyword evidence="1" id="KW-0560">Oxidoreductase</keyword>
<dbReference type="RefSeq" id="WP_345335304.1">
    <property type="nucleotide sequence ID" value="NZ_BAABJZ010000069.1"/>
</dbReference>
<dbReference type="PANTHER" id="PTHR43633">
    <property type="entry name" value="ALCOHOL DEHYDROGENASE YQHD"/>
    <property type="match status" value="1"/>
</dbReference>
<organism evidence="4 5">
    <name type="scientific">Ferrimonas pelagia</name>
    <dbReference type="NCBI Taxonomy" id="1177826"/>
    <lineage>
        <taxon>Bacteria</taxon>
        <taxon>Pseudomonadati</taxon>
        <taxon>Pseudomonadota</taxon>
        <taxon>Gammaproteobacteria</taxon>
        <taxon>Alteromonadales</taxon>
        <taxon>Ferrimonadaceae</taxon>
        <taxon>Ferrimonas</taxon>
    </lineage>
</organism>
<name>A0ABP9ETM7_9GAMM</name>
<evidence type="ECO:0000259" key="2">
    <source>
        <dbReference type="Pfam" id="PF00465"/>
    </source>
</evidence>
<dbReference type="Pfam" id="PF00465">
    <property type="entry name" value="Fe-ADH"/>
    <property type="match status" value="1"/>
</dbReference>
<sequence length="382" mass="41750">MQFSYHNPTRIHFGQGQSQQISREIPASAKVLVLYGGGSIKRNGIYQQISKALTGHQWTEFAGIEPNPSVETLDKAVELVKAQGIDYLLAVGGGSVIDGTKYIAAAAQYEGYGWDILSGKHKVRQALPIGVVLTLPATGSESNAAAVVTRTATHEKRSFYAPAVHPKFAIMDPSVMATLPDRQLSNGIVDAFVHVCEQYLTYPTGASVQDGFAEVILRNLCLLASHYDQRHSAQWQENMMWNANQALNGLIGAGVPQDWATHAIGHELTALFNMDHAQTLAVVLPALLREQQPGKTRKLEQMGRNVFDLKGPQLAEQTIQAIEVLFRSVGVMTTLSDYDINRHDVATQVLPAIADHDILPLGEHRDIDLGRCEAILMRSVKG</sequence>
<reference evidence="5" key="1">
    <citation type="journal article" date="2019" name="Int. J. Syst. Evol. Microbiol.">
        <title>The Global Catalogue of Microorganisms (GCM) 10K type strain sequencing project: providing services to taxonomists for standard genome sequencing and annotation.</title>
        <authorList>
            <consortium name="The Broad Institute Genomics Platform"/>
            <consortium name="The Broad Institute Genome Sequencing Center for Infectious Disease"/>
            <person name="Wu L."/>
            <person name="Ma J."/>
        </authorList>
    </citation>
    <scope>NUCLEOTIDE SEQUENCE [LARGE SCALE GENOMIC DNA]</scope>
    <source>
        <strain evidence="5">JCM 18401</strain>
    </source>
</reference>
<proteinExistence type="predicted"/>
<dbReference type="SUPFAM" id="SSF56796">
    <property type="entry name" value="Dehydroquinate synthase-like"/>
    <property type="match status" value="1"/>
</dbReference>
<feature type="domain" description="Alcohol dehydrogenase iron-type/glycerol dehydrogenase GldA" evidence="2">
    <location>
        <begin position="8"/>
        <end position="173"/>
    </location>
</feature>
<gene>
    <name evidence="4" type="ORF">GCM10023333_20660</name>
</gene>
<dbReference type="InterPro" id="IPR018211">
    <property type="entry name" value="ADH_Fe_CS"/>
</dbReference>
<dbReference type="PANTHER" id="PTHR43633:SF1">
    <property type="entry name" value="ALCOHOL DEHYDROGENASE YQHD"/>
    <property type="match status" value="1"/>
</dbReference>
<protein>
    <submittedName>
        <fullName evidence="4">Iron-containing alcohol dehydrogenase</fullName>
    </submittedName>
</protein>
<evidence type="ECO:0000256" key="1">
    <source>
        <dbReference type="ARBA" id="ARBA00023002"/>
    </source>
</evidence>
<dbReference type="Proteomes" id="UP001499988">
    <property type="component" value="Unassembled WGS sequence"/>
</dbReference>
<dbReference type="PROSITE" id="PS00060">
    <property type="entry name" value="ADH_IRON_2"/>
    <property type="match status" value="1"/>
</dbReference>
<accession>A0ABP9ETM7</accession>
<dbReference type="InterPro" id="IPR001670">
    <property type="entry name" value="ADH_Fe/GldA"/>
</dbReference>
<evidence type="ECO:0000313" key="5">
    <source>
        <dbReference type="Proteomes" id="UP001499988"/>
    </source>
</evidence>
<keyword evidence="5" id="KW-1185">Reference proteome</keyword>
<comment type="caution">
    <text evidence="4">The sequence shown here is derived from an EMBL/GenBank/DDBJ whole genome shotgun (WGS) entry which is preliminary data.</text>
</comment>
<dbReference type="CDD" id="cd08187">
    <property type="entry name" value="BDH"/>
    <property type="match status" value="1"/>
</dbReference>
<dbReference type="EMBL" id="BAABJZ010000069">
    <property type="protein sequence ID" value="GAA4887082.1"/>
    <property type="molecule type" value="Genomic_DNA"/>
</dbReference>
<evidence type="ECO:0000259" key="3">
    <source>
        <dbReference type="Pfam" id="PF25137"/>
    </source>
</evidence>
<feature type="domain" description="Fe-containing alcohol dehydrogenase-like C-terminal" evidence="3">
    <location>
        <begin position="188"/>
        <end position="376"/>
    </location>
</feature>
<dbReference type="Gene3D" id="3.40.50.1970">
    <property type="match status" value="1"/>
</dbReference>
<dbReference type="InterPro" id="IPR044731">
    <property type="entry name" value="BDH-like"/>
</dbReference>
<evidence type="ECO:0000313" key="4">
    <source>
        <dbReference type="EMBL" id="GAA4887082.1"/>
    </source>
</evidence>
<dbReference type="InterPro" id="IPR056798">
    <property type="entry name" value="ADH_Fe_C"/>
</dbReference>
<dbReference type="Gene3D" id="1.20.1090.10">
    <property type="entry name" value="Dehydroquinate synthase-like - alpha domain"/>
    <property type="match status" value="1"/>
</dbReference>
<dbReference type="Pfam" id="PF25137">
    <property type="entry name" value="ADH_Fe_C"/>
    <property type="match status" value="1"/>
</dbReference>